<dbReference type="GO" id="GO:0003677">
    <property type="term" value="F:DNA binding"/>
    <property type="evidence" value="ECO:0007669"/>
    <property type="project" value="UniProtKB-KW"/>
</dbReference>
<geneLocation type="plasmid" evidence="5 6">
    <name>unnamed1</name>
</geneLocation>
<dbReference type="PROSITE" id="PS00622">
    <property type="entry name" value="HTH_LUXR_1"/>
    <property type="match status" value="1"/>
</dbReference>
<gene>
    <name evidence="5" type="ORF">Q9313_18780</name>
</gene>
<accession>A0AA50CTD4</accession>
<dbReference type="PANTHER" id="PTHR44688:SF16">
    <property type="entry name" value="DNA-BINDING TRANSCRIPTIONAL ACTIVATOR DEVR_DOSR"/>
    <property type="match status" value="1"/>
</dbReference>
<dbReference type="EMBL" id="CP132303">
    <property type="protein sequence ID" value="WLS00122.1"/>
    <property type="molecule type" value="Genomic_DNA"/>
</dbReference>
<evidence type="ECO:0000313" key="5">
    <source>
        <dbReference type="EMBL" id="WLS00122.1"/>
    </source>
</evidence>
<dbReference type="AlphaFoldDB" id="A0AA50CTD4"/>
<keyword evidence="1" id="KW-0805">Transcription regulation</keyword>
<keyword evidence="5" id="KW-0614">Plasmid</keyword>
<dbReference type="GO" id="GO:0006355">
    <property type="term" value="P:regulation of DNA-templated transcription"/>
    <property type="evidence" value="ECO:0007669"/>
    <property type="project" value="InterPro"/>
</dbReference>
<sequence>MDQGFAAWNSALAGAMKAVGTESFGQSLEAALATIIDFDVLMVFAYRGAEKPVCCYHNIDPKRARTIIDAYTAGPYLLDPFYGAALDTKKTSILRLKDMAPDHFYSSEYYRQHYVLTGIRDEVGILCRTPNWTGIVISFTRPVTAPAFGRRDLSLIRGAEPLLRTICERHWSVVGSDTGAGPVPGHDPINDTLNRMTNGVLTPREIEVTSLILRGHSNASIAATLKITSGTVKIHRKNIHQKLNITSQAELFGLFIRKLAKL</sequence>
<name>A0AA50CTD4_9HYPH</name>
<evidence type="ECO:0000256" key="2">
    <source>
        <dbReference type="ARBA" id="ARBA00023125"/>
    </source>
</evidence>
<keyword evidence="6" id="KW-1185">Reference proteome</keyword>
<keyword evidence="3" id="KW-0804">Transcription</keyword>
<dbReference type="PRINTS" id="PR00038">
    <property type="entry name" value="HTHLUXR"/>
</dbReference>
<dbReference type="Gene3D" id="1.10.10.10">
    <property type="entry name" value="Winged helix-like DNA-binding domain superfamily/Winged helix DNA-binding domain"/>
    <property type="match status" value="1"/>
</dbReference>
<dbReference type="PANTHER" id="PTHR44688">
    <property type="entry name" value="DNA-BINDING TRANSCRIPTIONAL ACTIVATOR DEVR_DOSR"/>
    <property type="match status" value="1"/>
</dbReference>
<protein>
    <submittedName>
        <fullName evidence="5">Helix-turn-helix transcriptional regulator</fullName>
    </submittedName>
</protein>
<reference evidence="5 6" key="1">
    <citation type="submission" date="2023-08" db="EMBL/GenBank/DDBJ databases">
        <title>Pathogen: clinical or host-associated sample.</title>
        <authorList>
            <person name="Hergert J."/>
            <person name="Casey R."/>
            <person name="Wagner J."/>
            <person name="Young E.L."/>
            <person name="Oakeson K.F."/>
        </authorList>
    </citation>
    <scope>NUCLEOTIDE SEQUENCE [LARGE SCALE GENOMIC DNA]</scope>
    <source>
        <strain evidence="5 6">1760953</strain>
        <plasmid evidence="5 6">unnamed1</plasmid>
    </source>
</reference>
<dbReference type="InterPro" id="IPR036388">
    <property type="entry name" value="WH-like_DNA-bd_sf"/>
</dbReference>
<dbReference type="RefSeq" id="WP_160870317.1">
    <property type="nucleotide sequence ID" value="NZ_CP132303.1"/>
</dbReference>
<proteinExistence type="predicted"/>
<organism evidence="5 6">
    <name type="scientific">Shinella sumterensis</name>
    <dbReference type="NCBI Taxonomy" id="1967501"/>
    <lineage>
        <taxon>Bacteria</taxon>
        <taxon>Pseudomonadati</taxon>
        <taxon>Pseudomonadota</taxon>
        <taxon>Alphaproteobacteria</taxon>
        <taxon>Hyphomicrobiales</taxon>
        <taxon>Rhizobiaceae</taxon>
        <taxon>Shinella</taxon>
    </lineage>
</organism>
<dbReference type="InterPro" id="IPR000792">
    <property type="entry name" value="Tscrpt_reg_LuxR_C"/>
</dbReference>
<evidence type="ECO:0000259" key="4">
    <source>
        <dbReference type="PROSITE" id="PS50043"/>
    </source>
</evidence>
<dbReference type="Proteomes" id="UP001234585">
    <property type="component" value="Plasmid unnamed1"/>
</dbReference>
<dbReference type="Pfam" id="PF00196">
    <property type="entry name" value="GerE"/>
    <property type="match status" value="1"/>
</dbReference>
<dbReference type="CDD" id="cd06170">
    <property type="entry name" value="LuxR_C_like"/>
    <property type="match status" value="1"/>
</dbReference>
<evidence type="ECO:0000313" key="6">
    <source>
        <dbReference type="Proteomes" id="UP001234585"/>
    </source>
</evidence>
<dbReference type="PROSITE" id="PS50043">
    <property type="entry name" value="HTH_LUXR_2"/>
    <property type="match status" value="1"/>
</dbReference>
<keyword evidence="2" id="KW-0238">DNA-binding</keyword>
<feature type="domain" description="HTH luxR-type" evidence="4">
    <location>
        <begin position="194"/>
        <end position="259"/>
    </location>
</feature>
<dbReference type="InterPro" id="IPR016032">
    <property type="entry name" value="Sig_transdc_resp-reg_C-effctor"/>
</dbReference>
<dbReference type="SMART" id="SM00421">
    <property type="entry name" value="HTH_LUXR"/>
    <property type="match status" value="1"/>
</dbReference>
<evidence type="ECO:0000256" key="3">
    <source>
        <dbReference type="ARBA" id="ARBA00023163"/>
    </source>
</evidence>
<evidence type="ECO:0000256" key="1">
    <source>
        <dbReference type="ARBA" id="ARBA00023015"/>
    </source>
</evidence>
<dbReference type="SUPFAM" id="SSF46894">
    <property type="entry name" value="C-terminal effector domain of the bipartite response regulators"/>
    <property type="match status" value="1"/>
</dbReference>